<dbReference type="AlphaFoldDB" id="A0AAD1HUP7"/>
<organism evidence="1 2">
    <name type="scientific">Mycolicibacter terrae</name>
    <dbReference type="NCBI Taxonomy" id="1788"/>
    <lineage>
        <taxon>Bacteria</taxon>
        <taxon>Bacillati</taxon>
        <taxon>Actinomycetota</taxon>
        <taxon>Actinomycetes</taxon>
        <taxon>Mycobacteriales</taxon>
        <taxon>Mycobacteriaceae</taxon>
        <taxon>Mycolicibacter</taxon>
    </lineage>
</organism>
<proteinExistence type="predicted"/>
<sequence>MTQPTHIDGNAAAGAFAAALGVDVTTAMLTCAKCGRIAAFAQSHVYHRAPGIVVRCPNCEAVLARLVQTPTDVWLDLRGSQSWRFPVADR</sequence>
<gene>
    <name evidence="1" type="ORF">MTER_02040</name>
</gene>
<dbReference type="Pfam" id="PF20120">
    <property type="entry name" value="DUF6510"/>
    <property type="match status" value="1"/>
</dbReference>
<dbReference type="InterPro" id="IPR045423">
    <property type="entry name" value="DUF6510"/>
</dbReference>
<name>A0AAD1HUP7_9MYCO</name>
<dbReference type="RefSeq" id="WP_085260342.1">
    <property type="nucleotide sequence ID" value="NZ_AP022564.1"/>
</dbReference>
<protein>
    <submittedName>
        <fullName evidence="1">Uncharacterized protein</fullName>
    </submittedName>
</protein>
<evidence type="ECO:0000313" key="2">
    <source>
        <dbReference type="Proteomes" id="UP000467636"/>
    </source>
</evidence>
<accession>A0AAD1HUP7</accession>
<reference evidence="1 2" key="1">
    <citation type="journal article" date="2019" name="Emerg. Microbes Infect.">
        <title>Comprehensive subspecies identification of 175 nontuberculous mycobacteria species based on 7547 genomic profiles.</title>
        <authorList>
            <person name="Matsumoto Y."/>
            <person name="Kinjo T."/>
            <person name="Motooka D."/>
            <person name="Nabeya D."/>
            <person name="Jung N."/>
            <person name="Uechi K."/>
            <person name="Horii T."/>
            <person name="Iida T."/>
            <person name="Fujita J."/>
            <person name="Nakamura S."/>
        </authorList>
    </citation>
    <scope>NUCLEOTIDE SEQUENCE [LARGE SCALE GENOMIC DNA]</scope>
    <source>
        <strain evidence="1 2">JCM 12143</strain>
    </source>
</reference>
<evidence type="ECO:0000313" key="1">
    <source>
        <dbReference type="EMBL" id="BBX20793.1"/>
    </source>
</evidence>
<dbReference type="Proteomes" id="UP000467636">
    <property type="component" value="Chromosome"/>
</dbReference>
<keyword evidence="2" id="KW-1185">Reference proteome</keyword>
<dbReference type="EMBL" id="AP022564">
    <property type="protein sequence ID" value="BBX20793.1"/>
    <property type="molecule type" value="Genomic_DNA"/>
</dbReference>